<evidence type="ECO:0000313" key="4">
    <source>
        <dbReference type="EMBL" id="PFG40837.1"/>
    </source>
</evidence>
<keyword evidence="2" id="KW-0732">Signal</keyword>
<dbReference type="InterPro" id="IPR056303">
    <property type="entry name" value="AMIN-like"/>
</dbReference>
<evidence type="ECO:0000313" key="5">
    <source>
        <dbReference type="Proteomes" id="UP000222106"/>
    </source>
</evidence>
<dbReference type="EMBL" id="PDJI01000004">
    <property type="protein sequence ID" value="PFG40837.1"/>
    <property type="molecule type" value="Genomic_DNA"/>
</dbReference>
<feature type="region of interest" description="Disordered" evidence="1">
    <location>
        <begin position="22"/>
        <end position="105"/>
    </location>
</feature>
<feature type="domain" description="AMIN-like" evidence="3">
    <location>
        <begin position="102"/>
        <end position="226"/>
    </location>
</feature>
<dbReference type="OrthoDB" id="3393679at2"/>
<dbReference type="Pfam" id="PF24837">
    <property type="entry name" value="AMIN-like"/>
    <property type="match status" value="1"/>
</dbReference>
<feature type="chain" id="PRO_5038376564" description="AMIN-like domain-containing protein" evidence="2">
    <location>
        <begin position="20"/>
        <end position="230"/>
    </location>
</feature>
<dbReference type="RefSeq" id="WP_098484678.1">
    <property type="nucleotide sequence ID" value="NZ_PDJI01000004.1"/>
</dbReference>
<sequence>MRRTARVVTTALVGMALLAACNSGGGESPAPEPAGGPTSSPAEQTTAPAPSPTATTDGGDDSDDGATAVPADETAEPTDGADYSTEPQNDPGWPSSGGELLPTGVRVGSHEGYERVVFDFEGTGTPGWRVEYVDEAVEEGRGDVIDVGGDFTLQVIATGVRYPEGEDENGRVAQGSYGTDGADLIEEVRVTGIFEGQNQAFIGLDEKAPFRAFTLTDPARLVVDVRTTDG</sequence>
<dbReference type="AlphaFoldDB" id="A0A2A9EP13"/>
<dbReference type="Proteomes" id="UP000222106">
    <property type="component" value="Unassembled WGS sequence"/>
</dbReference>
<name>A0A2A9EP13_9MICO</name>
<dbReference type="PROSITE" id="PS51257">
    <property type="entry name" value="PROKAR_LIPOPROTEIN"/>
    <property type="match status" value="1"/>
</dbReference>
<comment type="caution">
    <text evidence="4">The sequence shown here is derived from an EMBL/GenBank/DDBJ whole genome shotgun (WGS) entry which is preliminary data.</text>
</comment>
<gene>
    <name evidence="4" type="ORF">ATJ97_3377</name>
</gene>
<accession>A0A2A9EP13</accession>
<organism evidence="4 5">
    <name type="scientific">Georgenia soli</name>
    <dbReference type="NCBI Taxonomy" id="638953"/>
    <lineage>
        <taxon>Bacteria</taxon>
        <taxon>Bacillati</taxon>
        <taxon>Actinomycetota</taxon>
        <taxon>Actinomycetes</taxon>
        <taxon>Micrococcales</taxon>
        <taxon>Bogoriellaceae</taxon>
        <taxon>Georgenia</taxon>
    </lineage>
</organism>
<proteinExistence type="predicted"/>
<evidence type="ECO:0000256" key="1">
    <source>
        <dbReference type="SAM" id="MobiDB-lite"/>
    </source>
</evidence>
<feature type="compositionally biased region" description="Low complexity" evidence="1">
    <location>
        <begin position="33"/>
        <end position="57"/>
    </location>
</feature>
<reference evidence="4 5" key="1">
    <citation type="submission" date="2017-10" db="EMBL/GenBank/DDBJ databases">
        <title>Sequencing the genomes of 1000 actinobacteria strains.</title>
        <authorList>
            <person name="Klenk H.-P."/>
        </authorList>
    </citation>
    <scope>NUCLEOTIDE SEQUENCE [LARGE SCALE GENOMIC DNA]</scope>
    <source>
        <strain evidence="4 5">DSM 21838</strain>
    </source>
</reference>
<evidence type="ECO:0000256" key="2">
    <source>
        <dbReference type="SAM" id="SignalP"/>
    </source>
</evidence>
<keyword evidence="5" id="KW-1185">Reference proteome</keyword>
<protein>
    <recommendedName>
        <fullName evidence="3">AMIN-like domain-containing protein</fullName>
    </recommendedName>
</protein>
<evidence type="ECO:0000259" key="3">
    <source>
        <dbReference type="Pfam" id="PF24837"/>
    </source>
</evidence>
<feature type="signal peptide" evidence="2">
    <location>
        <begin position="1"/>
        <end position="19"/>
    </location>
</feature>